<dbReference type="AlphaFoldDB" id="A0A833SIM2"/>
<comment type="caution">
    <text evidence="2">The sequence shown here is derived from an EMBL/GenBank/DDBJ whole genome shotgun (WGS) entry which is preliminary data.</text>
</comment>
<sequence length="99" mass="10905">MTSLYLNRLEDMAEATLSDIIEPDAAAKHRPVKKPAASKPARKRKHKPGFDRAFASKEGRGTRTESANSYPGGVAGTDKKTSYQKRRSRVADSRSRAES</sequence>
<dbReference type="Proteomes" id="UP000704712">
    <property type="component" value="Unassembled WGS sequence"/>
</dbReference>
<evidence type="ECO:0000313" key="3">
    <source>
        <dbReference type="EMBL" id="KAF4134784.1"/>
    </source>
</evidence>
<feature type="compositionally biased region" description="Basic and acidic residues" evidence="1">
    <location>
        <begin position="89"/>
        <end position="99"/>
    </location>
</feature>
<evidence type="ECO:0000313" key="2">
    <source>
        <dbReference type="EMBL" id="KAF4035057.1"/>
    </source>
</evidence>
<dbReference type="EMBL" id="JAACNO010002256">
    <property type="protein sequence ID" value="KAF4134784.1"/>
    <property type="molecule type" value="Genomic_DNA"/>
</dbReference>
<dbReference type="Proteomes" id="UP000602510">
    <property type="component" value="Unassembled WGS sequence"/>
</dbReference>
<proteinExistence type="predicted"/>
<evidence type="ECO:0000256" key="1">
    <source>
        <dbReference type="SAM" id="MobiDB-lite"/>
    </source>
</evidence>
<feature type="region of interest" description="Disordered" evidence="1">
    <location>
        <begin position="24"/>
        <end position="99"/>
    </location>
</feature>
<gene>
    <name evidence="2" type="ORF">GN244_ATG12823</name>
    <name evidence="3" type="ORF">GN958_ATG16040</name>
</gene>
<organism evidence="2 4">
    <name type="scientific">Phytophthora infestans</name>
    <name type="common">Potato late blight agent</name>
    <name type="synonym">Botrytis infestans</name>
    <dbReference type="NCBI Taxonomy" id="4787"/>
    <lineage>
        <taxon>Eukaryota</taxon>
        <taxon>Sar</taxon>
        <taxon>Stramenopiles</taxon>
        <taxon>Oomycota</taxon>
        <taxon>Peronosporomycetes</taxon>
        <taxon>Peronosporales</taxon>
        <taxon>Peronosporaceae</taxon>
        <taxon>Phytophthora</taxon>
    </lineage>
</organism>
<dbReference type="EMBL" id="WSZM01000331">
    <property type="protein sequence ID" value="KAF4035057.1"/>
    <property type="molecule type" value="Genomic_DNA"/>
</dbReference>
<keyword evidence="4" id="KW-1185">Reference proteome</keyword>
<reference evidence="2" key="1">
    <citation type="submission" date="2020-04" db="EMBL/GenBank/DDBJ databases">
        <title>Hybrid Assembly of Korean Phytophthora infestans isolates.</title>
        <authorList>
            <person name="Prokchorchik M."/>
            <person name="Lee Y."/>
            <person name="Seo J."/>
            <person name="Cho J.-H."/>
            <person name="Park Y.-E."/>
            <person name="Jang D.-C."/>
            <person name="Im J.-S."/>
            <person name="Choi J.-G."/>
            <person name="Park H.-J."/>
            <person name="Lee G.-B."/>
            <person name="Lee Y.-G."/>
            <person name="Hong S.-Y."/>
            <person name="Cho K."/>
            <person name="Sohn K.H."/>
        </authorList>
    </citation>
    <scope>NUCLEOTIDE SEQUENCE</scope>
    <source>
        <strain evidence="2">KR_1_A1</strain>
        <strain evidence="3">KR_2_A2</strain>
    </source>
</reference>
<evidence type="ECO:0000313" key="4">
    <source>
        <dbReference type="Proteomes" id="UP000602510"/>
    </source>
</evidence>
<accession>A0A833SIM2</accession>
<name>A0A833SIM2_PHYIN</name>
<protein>
    <submittedName>
        <fullName evidence="2">Uncharacterized protein</fullName>
    </submittedName>
</protein>
<feature type="compositionally biased region" description="Basic and acidic residues" evidence="1">
    <location>
        <begin position="48"/>
        <end position="63"/>
    </location>
</feature>